<feature type="region of interest" description="Disordered" evidence="1">
    <location>
        <begin position="399"/>
        <end position="452"/>
    </location>
</feature>
<dbReference type="SUPFAM" id="SSF53383">
    <property type="entry name" value="PLP-dependent transferases"/>
    <property type="match status" value="1"/>
</dbReference>
<evidence type="ECO:0000259" key="2">
    <source>
        <dbReference type="Pfam" id="PF00266"/>
    </source>
</evidence>
<dbReference type="Gramene" id="OE9A109585T1">
    <property type="protein sequence ID" value="OE9A109585C1"/>
    <property type="gene ID" value="OE9A109585"/>
</dbReference>
<dbReference type="Pfam" id="PF00266">
    <property type="entry name" value="Aminotran_5"/>
    <property type="match status" value="1"/>
</dbReference>
<feature type="compositionally biased region" description="Polar residues" evidence="1">
    <location>
        <begin position="399"/>
        <end position="418"/>
    </location>
</feature>
<dbReference type="PANTHER" id="PTHR14237">
    <property type="entry name" value="MOLYBDOPTERIN COFACTOR SULFURASE MOSC"/>
    <property type="match status" value="1"/>
</dbReference>
<gene>
    <name evidence="3" type="ORF">OLEA9_A109585</name>
</gene>
<dbReference type="EMBL" id="CACTIH010003611">
    <property type="protein sequence ID" value="CAA2977754.1"/>
    <property type="molecule type" value="Genomic_DNA"/>
</dbReference>
<feature type="domain" description="Aminotransferase class V" evidence="2">
    <location>
        <begin position="170"/>
        <end position="362"/>
    </location>
</feature>
<dbReference type="InterPro" id="IPR015424">
    <property type="entry name" value="PyrdxlP-dep_Trfase"/>
</dbReference>
<evidence type="ECO:0000256" key="1">
    <source>
        <dbReference type="SAM" id="MobiDB-lite"/>
    </source>
</evidence>
<name>A0A8S0RFG6_OLEEU</name>
<dbReference type="Gene3D" id="3.40.640.10">
    <property type="entry name" value="Type I PLP-dependent aspartate aminotransferase-like (Major domain)"/>
    <property type="match status" value="1"/>
</dbReference>
<sequence length="637" mass="72219">MRSPDPREATRVFFDGCCLNHIFRGQEPDQAIVKRRSTSATCHHDFAATTTSSFFPNTQFTNHESIPSLQESFVQFIKTYPKYSETAQVDQIRAREYVHLSESNHVCLDYIGVGLFSQTQFQSISKSPIASSSHPPSRKSDCPVFGISYKSVNLRSQLLHGGDGCKLESAIKKRIMDFLKISQNDYSMVFTANRTSAFKLVAESYPFQSSRKLLTVYDHESEAIETMINTSEKRGACVMAADFKWPRLRIHSAKLKKMIVRKKQQQQKHRGLFVFPLQSRITGTSYSYQWMTMAQENGWHVLLDACALRPKDMDSFGLSLFRPDFLICSFYKVFGENPTGFGCLLVKKSTVPNLQASNGAGIVSLVPTKQVLGFPEDSSGTDTELEQISKFVTNQDSMDISSTLSSPITEKNKQNGNSKEGDQKDAGLKENRHEDSERRESDEKNKTGDEHGSLNIECRCLDQVGSLGSNVINSRGRYLINWLVSSLMKLQHPNRLEKASLVTIYGPKVKFDRGPALAFDIFDWKGEKVEPVLVQKLADRNNISLGRAVLSHIWFSEKYEVEKQTFLERSDKDKETSRTKSKKAEPGITVVTVALTFLANFEDVYRLWAFVAQFLDADFVEKEQWRYTALNQKTIEV</sequence>
<evidence type="ECO:0000313" key="3">
    <source>
        <dbReference type="EMBL" id="CAA2977754.1"/>
    </source>
</evidence>
<protein>
    <submittedName>
        <fullName evidence="3">Molybdenum cofactor sulfurase</fullName>
    </submittedName>
</protein>
<dbReference type="InterPro" id="IPR015421">
    <property type="entry name" value="PyrdxlP-dep_Trfase_major"/>
</dbReference>
<keyword evidence="4" id="KW-1185">Reference proteome</keyword>
<reference evidence="3 4" key="1">
    <citation type="submission" date="2019-12" db="EMBL/GenBank/DDBJ databases">
        <authorList>
            <person name="Alioto T."/>
            <person name="Alioto T."/>
            <person name="Gomez Garrido J."/>
        </authorList>
    </citation>
    <scope>NUCLEOTIDE SEQUENCE [LARGE SCALE GENOMIC DNA]</scope>
</reference>
<dbReference type="AlphaFoldDB" id="A0A8S0RFG6"/>
<dbReference type="OrthoDB" id="10264306at2759"/>
<accession>A0A8S0RFG6</accession>
<evidence type="ECO:0000313" key="4">
    <source>
        <dbReference type="Proteomes" id="UP000594638"/>
    </source>
</evidence>
<organism evidence="3 4">
    <name type="scientific">Olea europaea subsp. europaea</name>
    <dbReference type="NCBI Taxonomy" id="158383"/>
    <lineage>
        <taxon>Eukaryota</taxon>
        <taxon>Viridiplantae</taxon>
        <taxon>Streptophyta</taxon>
        <taxon>Embryophyta</taxon>
        <taxon>Tracheophyta</taxon>
        <taxon>Spermatophyta</taxon>
        <taxon>Magnoliopsida</taxon>
        <taxon>eudicotyledons</taxon>
        <taxon>Gunneridae</taxon>
        <taxon>Pentapetalae</taxon>
        <taxon>asterids</taxon>
        <taxon>lamiids</taxon>
        <taxon>Lamiales</taxon>
        <taxon>Oleaceae</taxon>
        <taxon>Oleeae</taxon>
        <taxon>Olea</taxon>
    </lineage>
</organism>
<dbReference type="Proteomes" id="UP000594638">
    <property type="component" value="Unassembled WGS sequence"/>
</dbReference>
<feature type="compositionally biased region" description="Basic and acidic residues" evidence="1">
    <location>
        <begin position="419"/>
        <end position="452"/>
    </location>
</feature>
<dbReference type="PANTHER" id="PTHR14237:SF88">
    <property type="entry name" value="PYRIDOXAL PHOSPHATE (PLP)-DEPENDENT TRANSFERASES SUPERFAMILY PROTEIN"/>
    <property type="match status" value="1"/>
</dbReference>
<comment type="caution">
    <text evidence="3">The sequence shown here is derived from an EMBL/GenBank/DDBJ whole genome shotgun (WGS) entry which is preliminary data.</text>
</comment>
<dbReference type="InterPro" id="IPR000192">
    <property type="entry name" value="Aminotrans_V_dom"/>
</dbReference>
<proteinExistence type="predicted"/>